<dbReference type="InterPro" id="IPR018392">
    <property type="entry name" value="LysM"/>
</dbReference>
<dbReference type="PROSITE" id="PS51782">
    <property type="entry name" value="LYSM"/>
    <property type="match status" value="1"/>
</dbReference>
<protein>
    <submittedName>
        <fullName evidence="4">LysM peptidoglycan-binding domain-containing protein</fullName>
    </submittedName>
</protein>
<evidence type="ECO:0000259" key="3">
    <source>
        <dbReference type="PROSITE" id="PS51782"/>
    </source>
</evidence>
<dbReference type="InterPro" id="IPR036779">
    <property type="entry name" value="LysM_dom_sf"/>
</dbReference>
<gene>
    <name evidence="4" type="ORF">H8R94_06315</name>
</gene>
<feature type="domain" description="LysM" evidence="3">
    <location>
        <begin position="344"/>
        <end position="391"/>
    </location>
</feature>
<feature type="transmembrane region" description="Helical" evidence="2">
    <location>
        <begin position="245"/>
        <end position="265"/>
    </location>
</feature>
<accession>A0ABR7GHC8</accession>
<keyword evidence="5" id="KW-1185">Reference proteome</keyword>
<evidence type="ECO:0000313" key="5">
    <source>
        <dbReference type="Proteomes" id="UP000643810"/>
    </source>
</evidence>
<reference evidence="4 5" key="1">
    <citation type="submission" date="2020-08" db="EMBL/GenBank/DDBJ databases">
        <title>Genome public.</title>
        <authorList>
            <person name="Liu C."/>
            <person name="Sun Q."/>
        </authorList>
    </citation>
    <scope>NUCLEOTIDE SEQUENCE [LARGE SCALE GENOMIC DNA]</scope>
    <source>
        <strain evidence="4 5">NSJ-9</strain>
    </source>
</reference>
<evidence type="ECO:0000256" key="1">
    <source>
        <dbReference type="SAM" id="MobiDB-lite"/>
    </source>
</evidence>
<feature type="region of interest" description="Disordered" evidence="1">
    <location>
        <begin position="299"/>
        <end position="332"/>
    </location>
</feature>
<dbReference type="RefSeq" id="WP_186854173.1">
    <property type="nucleotide sequence ID" value="NZ_JACOPG010000002.1"/>
</dbReference>
<dbReference type="EMBL" id="JACOPG010000002">
    <property type="protein sequence ID" value="MBC5686221.1"/>
    <property type="molecule type" value="Genomic_DNA"/>
</dbReference>
<keyword evidence="2" id="KW-0472">Membrane</keyword>
<dbReference type="SUPFAM" id="SSF54106">
    <property type="entry name" value="LysM domain"/>
    <property type="match status" value="1"/>
</dbReference>
<proteinExistence type="predicted"/>
<dbReference type="Proteomes" id="UP000643810">
    <property type="component" value="Unassembled WGS sequence"/>
</dbReference>
<name>A0ABR7GHC8_9FIRM</name>
<evidence type="ECO:0000256" key="2">
    <source>
        <dbReference type="SAM" id="Phobius"/>
    </source>
</evidence>
<keyword evidence="2" id="KW-0812">Transmembrane</keyword>
<organism evidence="4 5">
    <name type="scientific">Roseburia lenta</name>
    <dbReference type="NCBI Taxonomy" id="2763061"/>
    <lineage>
        <taxon>Bacteria</taxon>
        <taxon>Bacillati</taxon>
        <taxon>Bacillota</taxon>
        <taxon>Clostridia</taxon>
        <taxon>Lachnospirales</taxon>
        <taxon>Lachnospiraceae</taxon>
        <taxon>Roseburia</taxon>
    </lineage>
</organism>
<dbReference type="SMART" id="SM00257">
    <property type="entry name" value="LysM"/>
    <property type="match status" value="1"/>
</dbReference>
<keyword evidence="2" id="KW-1133">Transmembrane helix</keyword>
<dbReference type="CDD" id="cd00118">
    <property type="entry name" value="LysM"/>
    <property type="match status" value="1"/>
</dbReference>
<sequence length="392" mass="44656">MIEIVKEPTPVEKVVEEPRNVRQIGTLPKDARVYVEDYVYRFLHGSSRQKKRYAFILLGEIRQGGPQPNLYIKGAMELEQISFGGGMPVFSEDIWDRIYRQVRNYFPQWSILGWAMQCLGEPTRMEDIQKICSRHFPGDHGNVLLYDAYGEWEKLYMDRHGIMEEVSGFFVYYEKNTLMSTYLSEYHGKKEQMAKRADLDEMDRFLLHDEKRYDEEIRQDREALARYRSYMNDRRGSGKSQMSKVAVSVALVVMILLSGVLFQNYTKLNEMQKTVASLGGSSDDASSQMIEETISKGAEELAKADGSQEAQDDSGGSQTTENATASASAEANNSTTTNVYLQQGYYIVEQGDKLTDISRKVYGTEDMVSQICQKNNIENGDHICAGDKLLLP</sequence>
<feature type="compositionally biased region" description="Low complexity" evidence="1">
    <location>
        <begin position="319"/>
        <end position="332"/>
    </location>
</feature>
<comment type="caution">
    <text evidence="4">The sequence shown here is derived from an EMBL/GenBank/DDBJ whole genome shotgun (WGS) entry which is preliminary data.</text>
</comment>
<evidence type="ECO:0000313" key="4">
    <source>
        <dbReference type="EMBL" id="MBC5686221.1"/>
    </source>
</evidence>
<dbReference type="Gene3D" id="3.10.350.10">
    <property type="entry name" value="LysM domain"/>
    <property type="match status" value="1"/>
</dbReference>